<comment type="caution">
    <text evidence="1">The sequence shown here is derived from an EMBL/GenBank/DDBJ whole genome shotgun (WGS) entry which is preliminary data.</text>
</comment>
<gene>
    <name evidence="1" type="ORF">C5O19_11550</name>
</gene>
<proteinExistence type="predicted"/>
<dbReference type="EMBL" id="PTRA01000001">
    <property type="protein sequence ID" value="PQA60218.1"/>
    <property type="molecule type" value="Genomic_DNA"/>
</dbReference>
<name>A0A2S7IRF0_9BACT</name>
<reference evidence="2" key="1">
    <citation type="submission" date="2018-02" db="EMBL/GenBank/DDBJ databases">
        <title>Genome sequencing of Solimonas sp. HR-BB.</title>
        <authorList>
            <person name="Lee Y."/>
            <person name="Jeon C.O."/>
        </authorList>
    </citation>
    <scope>NUCLEOTIDE SEQUENCE [LARGE SCALE GENOMIC DNA]</scope>
    <source>
        <strain evidence="2">HR-U</strain>
    </source>
</reference>
<protein>
    <recommendedName>
        <fullName evidence="3">SIMPL domain-containing protein</fullName>
    </recommendedName>
</protein>
<dbReference type="AlphaFoldDB" id="A0A2S7IRF0"/>
<sequence>MTIDSFSLTLTERVAATPKEILFSTALDFKSLPEAQQNIASAHEQWTAFLSDSQIAYEDLGIVEFHNNEIDYETPFCQIRLTPETYALVETYRTSHPELALAQISSTFEEQDKLEVKNRILAKAQEQATSWAKQANLQLKPGFQIQLVEPEPIAGDWIIGPPLSAKVNHFNSWIKLTYQVTFHVEPRFFAPEDMTVDYISLD</sequence>
<accession>A0A2S7IRF0</accession>
<keyword evidence="2" id="KW-1185">Reference proteome</keyword>
<evidence type="ECO:0008006" key="3">
    <source>
        <dbReference type="Google" id="ProtNLM"/>
    </source>
</evidence>
<evidence type="ECO:0000313" key="2">
    <source>
        <dbReference type="Proteomes" id="UP000239590"/>
    </source>
</evidence>
<dbReference type="Proteomes" id="UP000239590">
    <property type="component" value="Unassembled WGS sequence"/>
</dbReference>
<dbReference type="RefSeq" id="WP_104712268.1">
    <property type="nucleotide sequence ID" value="NZ_PTRA01000001.1"/>
</dbReference>
<evidence type="ECO:0000313" key="1">
    <source>
        <dbReference type="EMBL" id="PQA60218.1"/>
    </source>
</evidence>
<organism evidence="1 2">
    <name type="scientific">Siphonobacter curvatus</name>
    <dbReference type="NCBI Taxonomy" id="2094562"/>
    <lineage>
        <taxon>Bacteria</taxon>
        <taxon>Pseudomonadati</taxon>
        <taxon>Bacteroidota</taxon>
        <taxon>Cytophagia</taxon>
        <taxon>Cytophagales</taxon>
        <taxon>Cytophagaceae</taxon>
        <taxon>Siphonobacter</taxon>
    </lineage>
</organism>